<dbReference type="EMBL" id="DRMS01000456">
    <property type="protein sequence ID" value="HFC93526.1"/>
    <property type="molecule type" value="Genomic_DNA"/>
</dbReference>
<organism evidence="3">
    <name type="scientific">Leucothrix mucor</name>
    <dbReference type="NCBI Taxonomy" id="45248"/>
    <lineage>
        <taxon>Bacteria</taxon>
        <taxon>Pseudomonadati</taxon>
        <taxon>Pseudomonadota</taxon>
        <taxon>Gammaproteobacteria</taxon>
        <taxon>Thiotrichales</taxon>
        <taxon>Thiotrichaceae</taxon>
        <taxon>Leucothrix</taxon>
    </lineage>
</organism>
<feature type="compositionally biased region" description="Low complexity" evidence="1">
    <location>
        <begin position="64"/>
        <end position="78"/>
    </location>
</feature>
<protein>
    <recommendedName>
        <fullName evidence="4">Tetratricopeptide repeat protein</fullName>
    </recommendedName>
</protein>
<keyword evidence="2" id="KW-0472">Membrane</keyword>
<feature type="transmembrane region" description="Helical" evidence="2">
    <location>
        <begin position="6"/>
        <end position="25"/>
    </location>
</feature>
<dbReference type="Proteomes" id="UP000885750">
    <property type="component" value="Unassembled WGS sequence"/>
</dbReference>
<proteinExistence type="predicted"/>
<feature type="region of interest" description="Disordered" evidence="1">
    <location>
        <begin position="32"/>
        <end position="82"/>
    </location>
</feature>
<evidence type="ECO:0000256" key="1">
    <source>
        <dbReference type="SAM" id="MobiDB-lite"/>
    </source>
</evidence>
<accession>A0A7V2T1P1</accession>
<feature type="compositionally biased region" description="Basic and acidic residues" evidence="1">
    <location>
        <begin position="52"/>
        <end position="63"/>
    </location>
</feature>
<keyword evidence="2" id="KW-1133">Transmembrane helix</keyword>
<dbReference type="AlphaFoldDB" id="A0A7V2T1P1"/>
<name>A0A7V2T1P1_LEUMU</name>
<evidence type="ECO:0008006" key="4">
    <source>
        <dbReference type="Google" id="ProtNLM"/>
    </source>
</evidence>
<evidence type="ECO:0000313" key="3">
    <source>
        <dbReference type="EMBL" id="HFC93526.1"/>
    </source>
</evidence>
<comment type="caution">
    <text evidence="3">The sequence shown here is derived from an EMBL/GenBank/DDBJ whole genome shotgun (WGS) entry which is preliminary data.</text>
</comment>
<reference evidence="3" key="1">
    <citation type="journal article" date="2020" name="mSystems">
        <title>Genome- and Community-Level Interaction Insights into Carbon Utilization and Element Cycling Functions of Hydrothermarchaeota in Hydrothermal Sediment.</title>
        <authorList>
            <person name="Zhou Z."/>
            <person name="Liu Y."/>
            <person name="Xu W."/>
            <person name="Pan J."/>
            <person name="Luo Z.H."/>
            <person name="Li M."/>
        </authorList>
    </citation>
    <scope>NUCLEOTIDE SEQUENCE [LARGE SCALE GENOMIC DNA]</scope>
    <source>
        <strain evidence="3">HyVt-493</strain>
    </source>
</reference>
<keyword evidence="2" id="KW-0812">Transmembrane</keyword>
<dbReference type="Gene3D" id="1.25.40.10">
    <property type="entry name" value="Tetratricopeptide repeat domain"/>
    <property type="match status" value="1"/>
</dbReference>
<gene>
    <name evidence="3" type="ORF">ENJ51_12020</name>
</gene>
<sequence length="230" mass="24749">MYIVRWFVGHPIMSIWALAIIALLLNMSGESKKHGAGDVSTEQAQTTATKTAGHEHVAGEKADTTTQTESATTQTGATKQANVVSHEAQTKVAAISAQSATSDLLSPSASDATVKGAQQALSMQGLNSQSTDDLLLMAREAYWNNGLDEATAIYKQLIQSEPTVVEYKGELGNVYWKQGFPKKATALYAEIALSMIKNGHAERVENMISSIELFHPEKAAEIKKTLQGLK</sequence>
<dbReference type="InterPro" id="IPR011990">
    <property type="entry name" value="TPR-like_helical_dom_sf"/>
</dbReference>
<dbReference type="SUPFAM" id="SSF48452">
    <property type="entry name" value="TPR-like"/>
    <property type="match status" value="1"/>
</dbReference>
<feature type="compositionally biased region" description="Low complexity" evidence="1">
    <location>
        <begin position="41"/>
        <end position="51"/>
    </location>
</feature>
<evidence type="ECO:0000256" key="2">
    <source>
        <dbReference type="SAM" id="Phobius"/>
    </source>
</evidence>